<sequence>MIKQPKTKVYPIRLDTVLLNEAHEVIDPSELRLRIKKKINNYLKTLNK</sequence>
<name>A0A6J5S665_9CAUD</name>
<reference evidence="1" key="1">
    <citation type="submission" date="2020-05" db="EMBL/GenBank/DDBJ databases">
        <authorList>
            <person name="Chiriac C."/>
            <person name="Salcher M."/>
            <person name="Ghai R."/>
            <person name="Kavagutti S V."/>
        </authorList>
    </citation>
    <scope>NUCLEOTIDE SEQUENCE</scope>
</reference>
<evidence type="ECO:0000313" key="1">
    <source>
        <dbReference type="EMBL" id="CAB4204023.1"/>
    </source>
</evidence>
<dbReference type="EMBL" id="LR797338">
    <property type="protein sequence ID" value="CAB4204023.1"/>
    <property type="molecule type" value="Genomic_DNA"/>
</dbReference>
<accession>A0A6J5S665</accession>
<organism evidence="1">
    <name type="scientific">uncultured Caudovirales phage</name>
    <dbReference type="NCBI Taxonomy" id="2100421"/>
    <lineage>
        <taxon>Viruses</taxon>
        <taxon>Duplodnaviria</taxon>
        <taxon>Heunggongvirae</taxon>
        <taxon>Uroviricota</taxon>
        <taxon>Caudoviricetes</taxon>
        <taxon>Peduoviridae</taxon>
        <taxon>Maltschvirus</taxon>
        <taxon>Maltschvirus maltsch</taxon>
    </lineage>
</organism>
<proteinExistence type="predicted"/>
<gene>
    <name evidence="1" type="ORF">UFOVP1393_17</name>
</gene>
<protein>
    <submittedName>
        <fullName evidence="1">Uncharacterized protein</fullName>
    </submittedName>
</protein>